<dbReference type="Gene3D" id="3.40.720.10">
    <property type="entry name" value="Alkaline Phosphatase, subunit A"/>
    <property type="match status" value="1"/>
</dbReference>
<protein>
    <submittedName>
        <fullName evidence="6">Sulfatase</fullName>
    </submittedName>
</protein>
<dbReference type="EMBL" id="CP138858">
    <property type="protein sequence ID" value="WPJ96254.1"/>
    <property type="molecule type" value="Genomic_DNA"/>
</dbReference>
<keyword evidence="3" id="KW-0378">Hydrolase</keyword>
<dbReference type="RefSeq" id="WP_319833117.1">
    <property type="nucleotide sequence ID" value="NZ_CP138858.1"/>
</dbReference>
<dbReference type="PROSITE" id="PS00523">
    <property type="entry name" value="SULFATASE_1"/>
    <property type="match status" value="1"/>
</dbReference>
<dbReference type="Proteomes" id="UP001324993">
    <property type="component" value="Chromosome"/>
</dbReference>
<accession>A0ABZ0RJ73</accession>
<evidence type="ECO:0000256" key="4">
    <source>
        <dbReference type="ARBA" id="ARBA00022837"/>
    </source>
</evidence>
<evidence type="ECO:0000256" key="1">
    <source>
        <dbReference type="ARBA" id="ARBA00008779"/>
    </source>
</evidence>
<organism evidence="6 7">
    <name type="scientific">Coraliomargarita algicola</name>
    <dbReference type="NCBI Taxonomy" id="3092156"/>
    <lineage>
        <taxon>Bacteria</taxon>
        <taxon>Pseudomonadati</taxon>
        <taxon>Verrucomicrobiota</taxon>
        <taxon>Opitutia</taxon>
        <taxon>Puniceicoccales</taxon>
        <taxon>Coraliomargaritaceae</taxon>
        <taxon>Coraliomargarita</taxon>
    </lineage>
</organism>
<dbReference type="InterPro" id="IPR017850">
    <property type="entry name" value="Alkaline_phosphatase_core_sf"/>
</dbReference>
<feature type="domain" description="Sulfatase N-terminal" evidence="5">
    <location>
        <begin position="142"/>
        <end position="292"/>
    </location>
</feature>
<keyword evidence="4" id="KW-0106">Calcium</keyword>
<sequence length="604" mass="68553">MLVFSDSLLTRAHADSSELRPNILWLTSEDNNIDWVGCYGNPQADTPHIDALAREGFRYQHAYASAPVCAPSRATWITGIHALSMGTHPMRSRYDIPHDQISYYPDLLKANGYTVGNFQKTDYNIGGRKDSECWDRHGRVQWNQLKAKQPFFQVINFMSSHESRAQGSVEGTKHDPSDVHLRAYHPDLPEIRKNYAKYYDAVKKMDREVGAVLKQLQAAGLAENTIVIYNSDHGGVLPRSKRFLFDSGLHCPLVIRIPEKFKSLWPAAQPGMQIDRLVSFVDMPKTWLSITGSKVPEVMQGSVFLGADTEPEPECVFAYRGRMGERFDNARAVCDKRYLYIRNYMPYVPWMQCAEYPWKMKASQVWEAHVQAGEASEVQSRWFAPKGCKEELYDLQNDPDNVENLIADPALGEVVDRMRTRLRSWQESIHDAALLPEADMVQRAAKHGVTIYEMVRDPQLYDLSALLDAADLALEQNADNLPRLRALLDSEDSGLRYWGIVGCFLLNDQQAGLKCLRDESREVRAMAAWILVNTGMPEPGLECLQGMLVEQSYATLKILNVIDWIGEDAAVLQSTVQSLNVEDYEARIRSTIPDKLIIEHEHTD</sequence>
<evidence type="ECO:0000313" key="6">
    <source>
        <dbReference type="EMBL" id="WPJ96254.1"/>
    </source>
</evidence>
<evidence type="ECO:0000313" key="7">
    <source>
        <dbReference type="Proteomes" id="UP001324993"/>
    </source>
</evidence>
<keyword evidence="7" id="KW-1185">Reference proteome</keyword>
<evidence type="ECO:0000256" key="3">
    <source>
        <dbReference type="ARBA" id="ARBA00022801"/>
    </source>
</evidence>
<dbReference type="InterPro" id="IPR000917">
    <property type="entry name" value="Sulfatase_N"/>
</dbReference>
<dbReference type="Pfam" id="PF00884">
    <property type="entry name" value="Sulfatase"/>
    <property type="match status" value="2"/>
</dbReference>
<comment type="similarity">
    <text evidence="1">Belongs to the sulfatase family.</text>
</comment>
<dbReference type="CDD" id="cd16027">
    <property type="entry name" value="SGSH"/>
    <property type="match status" value="1"/>
</dbReference>
<dbReference type="SUPFAM" id="SSF53649">
    <property type="entry name" value="Alkaline phosphatase-like"/>
    <property type="match status" value="1"/>
</dbReference>
<feature type="domain" description="Sulfatase N-terminal" evidence="5">
    <location>
        <begin position="21"/>
        <end position="125"/>
    </location>
</feature>
<reference evidence="6 7" key="1">
    <citation type="submission" date="2023-11" db="EMBL/GenBank/DDBJ databases">
        <title>Coraliomargarita sp. nov., isolated from marine algae.</title>
        <authorList>
            <person name="Lee J.K."/>
            <person name="Baek J.H."/>
            <person name="Kim J.M."/>
            <person name="Choi D.G."/>
            <person name="Jeon C.O."/>
        </authorList>
    </citation>
    <scope>NUCLEOTIDE SEQUENCE [LARGE SCALE GENOMIC DNA]</scope>
    <source>
        <strain evidence="6 7">J2-16</strain>
    </source>
</reference>
<gene>
    <name evidence="6" type="ORF">SH580_00880</name>
</gene>
<keyword evidence="2" id="KW-0479">Metal-binding</keyword>
<name>A0ABZ0RJ73_9BACT</name>
<dbReference type="PANTHER" id="PTHR42693">
    <property type="entry name" value="ARYLSULFATASE FAMILY MEMBER"/>
    <property type="match status" value="1"/>
</dbReference>
<evidence type="ECO:0000256" key="2">
    <source>
        <dbReference type="ARBA" id="ARBA00022723"/>
    </source>
</evidence>
<dbReference type="InterPro" id="IPR024607">
    <property type="entry name" value="Sulfatase_CS"/>
</dbReference>
<evidence type="ECO:0000259" key="5">
    <source>
        <dbReference type="Pfam" id="PF00884"/>
    </source>
</evidence>
<dbReference type="InterPro" id="IPR050738">
    <property type="entry name" value="Sulfatase"/>
</dbReference>
<proteinExistence type="inferred from homology"/>
<dbReference type="PANTHER" id="PTHR42693:SF53">
    <property type="entry name" value="ENDO-4-O-SULFATASE"/>
    <property type="match status" value="1"/>
</dbReference>